<evidence type="ECO:0000313" key="3">
    <source>
        <dbReference type="Proteomes" id="UP000683360"/>
    </source>
</evidence>
<gene>
    <name evidence="2" type="ORF">MEDL_68714</name>
</gene>
<dbReference type="EMBL" id="CAJPWZ010003329">
    <property type="protein sequence ID" value="CAG2257441.1"/>
    <property type="molecule type" value="Genomic_DNA"/>
</dbReference>
<protein>
    <submittedName>
        <fullName evidence="2">Uncharacterized protein</fullName>
    </submittedName>
</protein>
<name>A0A8S3VS95_MYTED</name>
<accession>A0A8S3VS95</accession>
<dbReference type="Proteomes" id="UP000683360">
    <property type="component" value="Unassembled WGS sequence"/>
</dbReference>
<dbReference type="InterPro" id="IPR015943">
    <property type="entry name" value="WD40/YVTN_repeat-like_dom_sf"/>
</dbReference>
<sequence>MEQVLVELLENLQRISKDWQDNLKSLQENKTRIELEIKETRILINDHLDKLQESLMKELYVAEEKENKKFSCLISSVQEKEREITECQTNLNKIKQHASDLQTFLSMKHIQQDVSKNEQFLEFMLKDKNTNNVTLSFEKENTFENLPTALNKMGTIILATRSCDTTLTSRKNKQAQIMVPTTHVPTVDDLKLTLRQTIETIGENITGCSLLPDGRMIFSNYVYGGHIDLMKTDGSLDFTLQTGSLTSHIHYIEDSQKLVVTSGMNMSITIIDMKNRKTERSVKVGSWIYGIVHRDGQLFYNGYTRGLCVVRLDDDSITQLANVKLPSNRSIAIWSNKLYYINIDDAVTCCDLQGTIEWTIELSVVLKGAWGITVDNYGRVYVSGYGSHKVVVISPDGKKHRLLLSKKDGLEQPKALFFDRKNNKLLISNVSKLAFLYDVSN</sequence>
<dbReference type="AlphaFoldDB" id="A0A8S3VS95"/>
<dbReference type="SUPFAM" id="SSF63829">
    <property type="entry name" value="Calcium-dependent phosphotriesterase"/>
    <property type="match status" value="1"/>
</dbReference>
<dbReference type="OrthoDB" id="6133705at2759"/>
<proteinExistence type="predicted"/>
<dbReference type="Gene3D" id="2.130.10.10">
    <property type="entry name" value="YVTN repeat-like/Quinoprotein amine dehydrogenase"/>
    <property type="match status" value="1"/>
</dbReference>
<dbReference type="Gene3D" id="2.120.10.30">
    <property type="entry name" value="TolB, C-terminal domain"/>
    <property type="match status" value="1"/>
</dbReference>
<evidence type="ECO:0000313" key="2">
    <source>
        <dbReference type="EMBL" id="CAG2257441.1"/>
    </source>
</evidence>
<organism evidence="2 3">
    <name type="scientific">Mytilus edulis</name>
    <name type="common">Blue mussel</name>
    <dbReference type="NCBI Taxonomy" id="6550"/>
    <lineage>
        <taxon>Eukaryota</taxon>
        <taxon>Metazoa</taxon>
        <taxon>Spiralia</taxon>
        <taxon>Lophotrochozoa</taxon>
        <taxon>Mollusca</taxon>
        <taxon>Bivalvia</taxon>
        <taxon>Autobranchia</taxon>
        <taxon>Pteriomorphia</taxon>
        <taxon>Mytilida</taxon>
        <taxon>Mytiloidea</taxon>
        <taxon>Mytilidae</taxon>
        <taxon>Mytilinae</taxon>
        <taxon>Mytilus</taxon>
    </lineage>
</organism>
<reference evidence="2" key="1">
    <citation type="submission" date="2021-03" db="EMBL/GenBank/DDBJ databases">
        <authorList>
            <person name="Bekaert M."/>
        </authorList>
    </citation>
    <scope>NUCLEOTIDE SEQUENCE</scope>
</reference>
<comment type="caution">
    <text evidence="2">The sequence shown here is derived from an EMBL/GenBank/DDBJ whole genome shotgun (WGS) entry which is preliminary data.</text>
</comment>
<feature type="coiled-coil region" evidence="1">
    <location>
        <begin position="9"/>
        <end position="43"/>
    </location>
</feature>
<keyword evidence="1" id="KW-0175">Coiled coil</keyword>
<dbReference type="InterPro" id="IPR011042">
    <property type="entry name" value="6-blade_b-propeller_TolB-like"/>
</dbReference>
<keyword evidence="3" id="KW-1185">Reference proteome</keyword>
<evidence type="ECO:0000256" key="1">
    <source>
        <dbReference type="SAM" id="Coils"/>
    </source>
</evidence>